<gene>
    <name evidence="4" type="ORF">SAMN06266787_1335</name>
</gene>
<dbReference type="InterPro" id="IPR013099">
    <property type="entry name" value="K_chnl_dom"/>
</dbReference>
<reference evidence="4 5" key="1">
    <citation type="submission" date="2017-06" db="EMBL/GenBank/DDBJ databases">
        <authorList>
            <person name="Kim H.J."/>
            <person name="Triplett B.A."/>
        </authorList>
    </citation>
    <scope>NUCLEOTIDE SEQUENCE [LARGE SCALE GENOMIC DNA]</scope>
    <source>
        <strain evidence="4 5">DSM 19316</strain>
    </source>
</reference>
<dbReference type="AlphaFoldDB" id="A0A238Z729"/>
<dbReference type="Gene3D" id="1.10.287.70">
    <property type="match status" value="1"/>
</dbReference>
<dbReference type="SUPFAM" id="SSF51735">
    <property type="entry name" value="NAD(P)-binding Rossmann-fold domains"/>
    <property type="match status" value="1"/>
</dbReference>
<dbReference type="InterPro" id="IPR036291">
    <property type="entry name" value="NAD(P)-bd_dom_sf"/>
</dbReference>
<dbReference type="PROSITE" id="PS51201">
    <property type="entry name" value="RCK_N"/>
    <property type="match status" value="1"/>
</dbReference>
<keyword evidence="4" id="KW-0406">Ion transport</keyword>
<keyword evidence="4" id="KW-0407">Ion channel</keyword>
<keyword evidence="4" id="KW-0813">Transport</keyword>
<feature type="transmembrane region" description="Helical" evidence="2">
    <location>
        <begin position="106"/>
        <end position="123"/>
    </location>
</feature>
<protein>
    <submittedName>
        <fullName evidence="4">Voltage-gated potassium channel</fullName>
    </submittedName>
</protein>
<comment type="subcellular location">
    <subcellularLocation>
        <location evidence="1">Cell membrane</location>
        <topology evidence="1">Multi-pass membrane protein</topology>
    </subcellularLocation>
</comment>
<proteinExistence type="predicted"/>
<dbReference type="InterPro" id="IPR050721">
    <property type="entry name" value="Trk_Ktr_HKT_K-transport"/>
</dbReference>
<feature type="domain" description="RCK N-terminal" evidence="3">
    <location>
        <begin position="244"/>
        <end position="359"/>
    </location>
</feature>
<evidence type="ECO:0000256" key="1">
    <source>
        <dbReference type="ARBA" id="ARBA00004651"/>
    </source>
</evidence>
<dbReference type="SUPFAM" id="SSF81324">
    <property type="entry name" value="Voltage-gated potassium channels"/>
    <property type="match status" value="1"/>
</dbReference>
<accession>A0A238Z729</accession>
<keyword evidence="2" id="KW-0472">Membrane</keyword>
<evidence type="ECO:0000256" key="2">
    <source>
        <dbReference type="SAM" id="Phobius"/>
    </source>
</evidence>
<evidence type="ECO:0000313" key="4">
    <source>
        <dbReference type="EMBL" id="SNR79255.1"/>
    </source>
</evidence>
<dbReference type="GO" id="GO:0005886">
    <property type="term" value="C:plasma membrane"/>
    <property type="evidence" value="ECO:0007669"/>
    <property type="project" value="UniProtKB-SubCell"/>
</dbReference>
<keyword evidence="2" id="KW-1133">Transmembrane helix</keyword>
<sequence length="396" mass="42609">MTDTAKSVSISYIKSTKGIVQLVAVLSVLSIVTGVATLTGAAKINFIADQLPLSATESAGFTGSLTGFLLFLTSYGLRRRWRAAWYVSLFLVPTVTIQGVLQSSVFSTPLVLLSLVVFVILLSKEGVFDRNVTLTDTQIAAGLALVGAQAYGTIGTYSLRNEFRGIDTLLDAFYFTIVTGSTVGYGDATPIPESGFARLYALSVLIVSTATFAVALGTLLTPAIENRFTEALGMTDDAELDQLSDHIIVAGNDQLTAPIIDNLQRDCSILVISDTDAPQSFTESDVLELHGSRTSNETFERARLDTARAVVIATEDDAEDIMTAITVRKQDDDIWIVAAATNNENIEKFRFVGANTIISPALVGGELLAESARTQQDTATEVVQHLQKKQEDNRNH</sequence>
<feature type="transmembrane region" description="Helical" evidence="2">
    <location>
        <begin position="84"/>
        <end position="100"/>
    </location>
</feature>
<dbReference type="GO" id="GO:0006813">
    <property type="term" value="P:potassium ion transport"/>
    <property type="evidence" value="ECO:0007669"/>
    <property type="project" value="InterPro"/>
</dbReference>
<keyword evidence="2" id="KW-0812">Transmembrane</keyword>
<dbReference type="Gene3D" id="3.40.50.720">
    <property type="entry name" value="NAD(P)-binding Rossmann-like Domain"/>
    <property type="match status" value="1"/>
</dbReference>
<name>A0A238Z729_HALEZ</name>
<feature type="transmembrane region" description="Helical" evidence="2">
    <location>
        <begin position="59"/>
        <end position="77"/>
    </location>
</feature>
<dbReference type="InterPro" id="IPR003148">
    <property type="entry name" value="RCK_N"/>
</dbReference>
<feature type="transmembrane region" description="Helical" evidence="2">
    <location>
        <begin position="20"/>
        <end position="39"/>
    </location>
</feature>
<dbReference type="Pfam" id="PF02254">
    <property type="entry name" value="TrkA_N"/>
    <property type="match status" value="1"/>
</dbReference>
<dbReference type="RefSeq" id="WP_089309436.1">
    <property type="nucleotide sequence ID" value="NZ_FZNK01000033.1"/>
</dbReference>
<dbReference type="GO" id="GO:0034220">
    <property type="term" value="P:monoatomic ion transmembrane transport"/>
    <property type="evidence" value="ECO:0007669"/>
    <property type="project" value="UniProtKB-KW"/>
</dbReference>
<evidence type="ECO:0000313" key="5">
    <source>
        <dbReference type="Proteomes" id="UP000198297"/>
    </source>
</evidence>
<organism evidence="4 5">
    <name type="scientific">Halorubrum ezzemoulense</name>
    <name type="common">Halorubrum chaoviator</name>
    <dbReference type="NCBI Taxonomy" id="337243"/>
    <lineage>
        <taxon>Archaea</taxon>
        <taxon>Methanobacteriati</taxon>
        <taxon>Methanobacteriota</taxon>
        <taxon>Stenosarchaea group</taxon>
        <taxon>Halobacteria</taxon>
        <taxon>Halobacteriales</taxon>
        <taxon>Haloferacaceae</taxon>
        <taxon>Halorubrum</taxon>
    </lineage>
</organism>
<dbReference type="PANTHER" id="PTHR43833:SF9">
    <property type="entry name" value="POTASSIUM CHANNEL PROTEIN YUGO-RELATED"/>
    <property type="match status" value="1"/>
</dbReference>
<dbReference type="Pfam" id="PF07885">
    <property type="entry name" value="Ion_trans_2"/>
    <property type="match status" value="1"/>
</dbReference>
<feature type="transmembrane region" description="Helical" evidence="2">
    <location>
        <begin position="199"/>
        <end position="220"/>
    </location>
</feature>
<evidence type="ECO:0000259" key="3">
    <source>
        <dbReference type="PROSITE" id="PS51201"/>
    </source>
</evidence>
<dbReference type="EMBL" id="FZNK01000033">
    <property type="protein sequence ID" value="SNR79255.1"/>
    <property type="molecule type" value="Genomic_DNA"/>
</dbReference>
<dbReference type="PANTHER" id="PTHR43833">
    <property type="entry name" value="POTASSIUM CHANNEL PROTEIN 2-RELATED-RELATED"/>
    <property type="match status" value="1"/>
</dbReference>
<dbReference type="Proteomes" id="UP000198297">
    <property type="component" value="Unassembled WGS sequence"/>
</dbReference>